<dbReference type="EMBL" id="JXTB01000039">
    <property type="protein sequence ID" value="PON72549.1"/>
    <property type="molecule type" value="Genomic_DNA"/>
</dbReference>
<dbReference type="GO" id="GO:0004674">
    <property type="term" value="F:protein serine/threonine kinase activity"/>
    <property type="evidence" value="ECO:0007669"/>
    <property type="project" value="UniProtKB-KW"/>
</dbReference>
<dbReference type="InterPro" id="IPR024171">
    <property type="entry name" value="SRK-like_kinase"/>
</dbReference>
<keyword evidence="14" id="KW-0325">Glycoprotein</keyword>
<evidence type="ECO:0000259" key="22">
    <source>
        <dbReference type="PROSITE" id="PS50927"/>
    </source>
</evidence>
<evidence type="ECO:0000256" key="5">
    <source>
        <dbReference type="ARBA" id="ARBA00022692"/>
    </source>
</evidence>
<dbReference type="EC" id="2.7.11.1" evidence="17"/>
<evidence type="ECO:0000256" key="14">
    <source>
        <dbReference type="ARBA" id="ARBA00023180"/>
    </source>
</evidence>
<evidence type="ECO:0000256" key="4">
    <source>
        <dbReference type="ARBA" id="ARBA00022679"/>
    </source>
</evidence>
<comment type="catalytic activity">
    <reaction evidence="15 17">
        <text>L-threonyl-[protein] + ATP = O-phospho-L-threonyl-[protein] + ADP + H(+)</text>
        <dbReference type="Rhea" id="RHEA:46608"/>
        <dbReference type="Rhea" id="RHEA-COMP:11060"/>
        <dbReference type="Rhea" id="RHEA-COMP:11605"/>
        <dbReference type="ChEBI" id="CHEBI:15378"/>
        <dbReference type="ChEBI" id="CHEBI:30013"/>
        <dbReference type="ChEBI" id="CHEBI:30616"/>
        <dbReference type="ChEBI" id="CHEBI:61977"/>
        <dbReference type="ChEBI" id="CHEBI:456216"/>
        <dbReference type="EC" id="2.7.11.1"/>
    </reaction>
</comment>
<evidence type="ECO:0000256" key="7">
    <source>
        <dbReference type="ARBA" id="ARBA00022741"/>
    </source>
</evidence>
<organism evidence="23 24">
    <name type="scientific">Parasponia andersonii</name>
    <name type="common">Sponia andersonii</name>
    <dbReference type="NCBI Taxonomy" id="3476"/>
    <lineage>
        <taxon>Eukaryota</taxon>
        <taxon>Viridiplantae</taxon>
        <taxon>Streptophyta</taxon>
        <taxon>Embryophyta</taxon>
        <taxon>Tracheophyta</taxon>
        <taxon>Spermatophyta</taxon>
        <taxon>Magnoliopsida</taxon>
        <taxon>eudicotyledons</taxon>
        <taxon>Gunneridae</taxon>
        <taxon>Pentapetalae</taxon>
        <taxon>rosids</taxon>
        <taxon>fabids</taxon>
        <taxon>Rosales</taxon>
        <taxon>Cannabaceae</taxon>
        <taxon>Parasponia</taxon>
    </lineage>
</organism>
<dbReference type="FunFam" id="3.30.200.20:FF:000178">
    <property type="entry name" value="serine/threonine-protein kinase PBS1-like"/>
    <property type="match status" value="1"/>
</dbReference>
<keyword evidence="6 20" id="KW-0732">Signal</keyword>
<evidence type="ECO:0000256" key="15">
    <source>
        <dbReference type="ARBA" id="ARBA00047899"/>
    </source>
</evidence>
<proteinExistence type="inferred from homology"/>
<dbReference type="PROSITE" id="PS00107">
    <property type="entry name" value="PROTEIN_KINASE_ATP"/>
    <property type="match status" value="1"/>
</dbReference>
<dbReference type="GO" id="GO:0106310">
    <property type="term" value="F:protein serine kinase activity"/>
    <property type="evidence" value="ECO:0007669"/>
    <property type="project" value="RHEA"/>
</dbReference>
<comment type="similarity">
    <text evidence="17">Belongs to the protein kinase superfamily. Ser/Thr protein kinase family.</text>
</comment>
<comment type="subcellular location">
    <subcellularLocation>
        <location evidence="1">Membrane</location>
        <topology evidence="1">Single-pass membrane protein</topology>
    </subcellularLocation>
</comment>
<evidence type="ECO:0000256" key="19">
    <source>
        <dbReference type="SAM" id="Phobius"/>
    </source>
</evidence>
<keyword evidence="8 17" id="KW-0418">Kinase</keyword>
<dbReference type="InterPro" id="IPR001480">
    <property type="entry name" value="Bulb-type_lectin_dom"/>
</dbReference>
<feature type="domain" description="Protein kinase" evidence="21">
    <location>
        <begin position="491"/>
        <end position="786"/>
    </location>
</feature>
<dbReference type="SUPFAM" id="SSF51110">
    <property type="entry name" value="alpha-D-mannose-specific plant lectins"/>
    <property type="match status" value="1"/>
</dbReference>
<dbReference type="AlphaFoldDB" id="A0A2P5DGX4"/>
<dbReference type="InterPro" id="IPR036426">
    <property type="entry name" value="Bulb-type_lectin_dom_sf"/>
</dbReference>
<dbReference type="SMART" id="SM00220">
    <property type="entry name" value="S_TKc"/>
    <property type="match status" value="1"/>
</dbReference>
<dbReference type="InterPro" id="IPR017441">
    <property type="entry name" value="Protein_kinase_ATP_BS"/>
</dbReference>
<keyword evidence="13" id="KW-0675">Receptor</keyword>
<evidence type="ECO:0000256" key="17">
    <source>
        <dbReference type="PIRNR" id="PIRNR000641"/>
    </source>
</evidence>
<dbReference type="PROSITE" id="PS50011">
    <property type="entry name" value="PROTEIN_KINASE_DOM"/>
    <property type="match status" value="1"/>
</dbReference>
<keyword evidence="11 19" id="KW-0472">Membrane</keyword>
<dbReference type="GO" id="GO:0005524">
    <property type="term" value="F:ATP binding"/>
    <property type="evidence" value="ECO:0007669"/>
    <property type="project" value="UniProtKB-UniRule"/>
</dbReference>
<keyword evidence="4 17" id="KW-0808">Transferase</keyword>
<keyword evidence="5 19" id="KW-0812">Transmembrane</keyword>
<name>A0A2P5DGX4_PARAD</name>
<gene>
    <name evidence="23" type="ORF">PanWU01x14_065840</name>
</gene>
<evidence type="ECO:0000256" key="9">
    <source>
        <dbReference type="ARBA" id="ARBA00022840"/>
    </source>
</evidence>
<dbReference type="PANTHER" id="PTHR47976">
    <property type="entry name" value="G-TYPE LECTIN S-RECEPTOR-LIKE SERINE/THREONINE-PROTEIN KINASE SD2-5"/>
    <property type="match status" value="1"/>
</dbReference>
<sequence>MDLFFGTSLLYLALFPFLAVSEPTQIHSIHPNFTASQTQFIDNDGTFFYSPNSTFGAALKPFMVVTGFYFSIVHVPTDTVVWSANRQNPVSKAAVLSLSVQGLTLAEEPDKPIWSTPPLTSPVSAMQLLETGNLVLVGPRSEFLWQSFDHPTDTVVTGQRLPVGKSLVGAASADDFSAGDYRLTLTGGDLVSQWYGQTYWTLSMDPNSLVDSNRYKPVTFMEMNSTGLYLYGEDKYSSLVIVMRIVLPASSFRIAHLGYDGRFMIRSLSLINGLDWVQQLVRPVEFCRIPYICGKLGVCMEKENSARETICTCPQHFRLETAGKSGCLVDGNSFSLSTGCSASGGGGGRELESKVPTYLKLGNTVDYFANAFVTPVNRSISLSICQDLCSKNPESDQSGYVKVFPVPSSRNITENKKRDFPIAGCVLVPMLGFGMVILVLVMVVLWLRSKRTCEKVAMSLERWNSSSSTAPGSFPGLPSRYEYKELVAATENFSTQIGSGGFGTVYKGTLPDNETVVAVKKITNSGVQGKKEFFTEIATVGSIRHANLVRLKGFCIRERQRFLVYEFMNKGSLERILFGKETVLEWRERFKIIHGTARALAYLHSGCHQKIIHCDIKPENILLNDSLQVKVSDFGLSKLLDHKNSKLFTVLTGTRGYLAPEWLTSSGITDKTDVYSFGMVVLEIVSGQRNCSLLARSCSTENEGTEEDGLSFSSSCSLERLTFFPSLALEMHKQKRYLELADPRLEGRVSFEDIEKIIRIALCCIHIVPILRPTMDNVVAMLEDRVPLGEPKVEALNFLQYFGRRQS</sequence>
<evidence type="ECO:0000259" key="21">
    <source>
        <dbReference type="PROSITE" id="PS50011"/>
    </source>
</evidence>
<dbReference type="CDD" id="cd00028">
    <property type="entry name" value="B_lectin"/>
    <property type="match status" value="1"/>
</dbReference>
<dbReference type="PROSITE" id="PS50927">
    <property type="entry name" value="BULB_LECTIN"/>
    <property type="match status" value="1"/>
</dbReference>
<evidence type="ECO:0000256" key="1">
    <source>
        <dbReference type="ARBA" id="ARBA00004167"/>
    </source>
</evidence>
<evidence type="ECO:0000256" key="13">
    <source>
        <dbReference type="ARBA" id="ARBA00023170"/>
    </source>
</evidence>
<evidence type="ECO:0000256" key="10">
    <source>
        <dbReference type="ARBA" id="ARBA00022989"/>
    </source>
</evidence>
<evidence type="ECO:0000313" key="23">
    <source>
        <dbReference type="EMBL" id="PON72549.1"/>
    </source>
</evidence>
<evidence type="ECO:0000256" key="8">
    <source>
        <dbReference type="ARBA" id="ARBA00022777"/>
    </source>
</evidence>
<evidence type="ECO:0000256" key="16">
    <source>
        <dbReference type="ARBA" id="ARBA00048679"/>
    </source>
</evidence>
<dbReference type="Pfam" id="PF01453">
    <property type="entry name" value="B_lectin"/>
    <property type="match status" value="1"/>
</dbReference>
<evidence type="ECO:0000256" key="20">
    <source>
        <dbReference type="SAM" id="SignalP"/>
    </source>
</evidence>
<comment type="caution">
    <text evidence="23">The sequence shown here is derived from an EMBL/GenBank/DDBJ whole genome shotgun (WGS) entry which is preliminary data.</text>
</comment>
<evidence type="ECO:0000256" key="11">
    <source>
        <dbReference type="ARBA" id="ARBA00023136"/>
    </source>
</evidence>
<keyword evidence="2 17" id="KW-0723">Serine/threonine-protein kinase</keyword>
<dbReference type="InterPro" id="IPR011009">
    <property type="entry name" value="Kinase-like_dom_sf"/>
</dbReference>
<keyword evidence="7 17" id="KW-0547">Nucleotide-binding</keyword>
<evidence type="ECO:0000256" key="6">
    <source>
        <dbReference type="ARBA" id="ARBA00022729"/>
    </source>
</evidence>
<dbReference type="GO" id="GO:0016020">
    <property type="term" value="C:membrane"/>
    <property type="evidence" value="ECO:0007669"/>
    <property type="project" value="UniProtKB-SubCell"/>
</dbReference>
<dbReference type="Proteomes" id="UP000237105">
    <property type="component" value="Unassembled WGS sequence"/>
</dbReference>
<dbReference type="Gene3D" id="3.30.200.20">
    <property type="entry name" value="Phosphorylase Kinase, domain 1"/>
    <property type="match status" value="1"/>
</dbReference>
<keyword evidence="9 17" id="KW-0067">ATP-binding</keyword>
<dbReference type="Gene3D" id="1.10.510.10">
    <property type="entry name" value="Transferase(Phosphotransferase) domain 1"/>
    <property type="match status" value="1"/>
</dbReference>
<evidence type="ECO:0000256" key="18">
    <source>
        <dbReference type="PROSITE-ProRule" id="PRU10141"/>
    </source>
</evidence>
<feature type="transmembrane region" description="Helical" evidence="19">
    <location>
        <begin position="420"/>
        <end position="447"/>
    </location>
</feature>
<protein>
    <recommendedName>
        <fullName evidence="17">Receptor-like serine/threonine-protein kinase</fullName>
        <ecNumber evidence="17">2.7.11.1</ecNumber>
    </recommendedName>
</protein>
<dbReference type="FunFam" id="1.10.510.10:FF:000621">
    <property type="entry name" value="Serine/threonine-protein kinase"/>
    <property type="match status" value="1"/>
</dbReference>
<dbReference type="PIRSF" id="PIRSF000641">
    <property type="entry name" value="SRK"/>
    <property type="match status" value="1"/>
</dbReference>
<evidence type="ECO:0000256" key="2">
    <source>
        <dbReference type="ARBA" id="ARBA00022527"/>
    </source>
</evidence>
<feature type="chain" id="PRO_5015187367" description="Receptor-like serine/threonine-protein kinase" evidence="20">
    <location>
        <begin position="22"/>
        <end position="807"/>
    </location>
</feature>
<keyword evidence="3" id="KW-0245">EGF-like domain</keyword>
<evidence type="ECO:0000313" key="24">
    <source>
        <dbReference type="Proteomes" id="UP000237105"/>
    </source>
</evidence>
<dbReference type="SUPFAM" id="SSF56112">
    <property type="entry name" value="Protein kinase-like (PK-like)"/>
    <property type="match status" value="1"/>
</dbReference>
<dbReference type="SMART" id="SM00108">
    <property type="entry name" value="B_lectin"/>
    <property type="match status" value="1"/>
</dbReference>
<feature type="domain" description="Bulb-type lectin" evidence="22">
    <location>
        <begin position="32"/>
        <end position="149"/>
    </location>
</feature>
<dbReference type="CDD" id="cd14066">
    <property type="entry name" value="STKc_IRAK"/>
    <property type="match status" value="1"/>
</dbReference>
<dbReference type="InterPro" id="IPR008271">
    <property type="entry name" value="Ser/Thr_kinase_AS"/>
</dbReference>
<evidence type="ECO:0000256" key="12">
    <source>
        <dbReference type="ARBA" id="ARBA00023157"/>
    </source>
</evidence>
<reference evidence="24" key="1">
    <citation type="submission" date="2016-06" db="EMBL/GenBank/DDBJ databases">
        <title>Parallel loss of symbiosis genes in relatives of nitrogen-fixing non-legume Parasponia.</title>
        <authorList>
            <person name="Van Velzen R."/>
            <person name="Holmer R."/>
            <person name="Bu F."/>
            <person name="Rutten L."/>
            <person name="Van Zeijl A."/>
            <person name="Liu W."/>
            <person name="Santuari L."/>
            <person name="Cao Q."/>
            <person name="Sharma T."/>
            <person name="Shen D."/>
            <person name="Roswanjaya Y."/>
            <person name="Wardhani T."/>
            <person name="Kalhor M.S."/>
            <person name="Jansen J."/>
            <person name="Van den Hoogen J."/>
            <person name="Gungor B."/>
            <person name="Hartog M."/>
            <person name="Hontelez J."/>
            <person name="Verver J."/>
            <person name="Yang W.-C."/>
            <person name="Schijlen E."/>
            <person name="Repin R."/>
            <person name="Schilthuizen M."/>
            <person name="Schranz E."/>
            <person name="Heidstra R."/>
            <person name="Miyata K."/>
            <person name="Fedorova E."/>
            <person name="Kohlen W."/>
            <person name="Bisseling T."/>
            <person name="Smit S."/>
            <person name="Geurts R."/>
        </authorList>
    </citation>
    <scope>NUCLEOTIDE SEQUENCE [LARGE SCALE GENOMIC DNA]</scope>
    <source>
        <strain evidence="24">cv. WU1-14</strain>
    </source>
</reference>
<feature type="signal peptide" evidence="20">
    <location>
        <begin position="1"/>
        <end position="21"/>
    </location>
</feature>
<dbReference type="InterPro" id="IPR000719">
    <property type="entry name" value="Prot_kinase_dom"/>
</dbReference>
<keyword evidence="12" id="KW-1015">Disulfide bond</keyword>
<dbReference type="Gene3D" id="2.90.10.30">
    <property type="match status" value="1"/>
</dbReference>
<dbReference type="PROSITE" id="PS00108">
    <property type="entry name" value="PROTEIN_KINASE_ST"/>
    <property type="match status" value="1"/>
</dbReference>
<evidence type="ECO:0000256" key="3">
    <source>
        <dbReference type="ARBA" id="ARBA00022536"/>
    </source>
</evidence>
<keyword evidence="24" id="KW-1185">Reference proteome</keyword>
<comment type="catalytic activity">
    <reaction evidence="16 17">
        <text>L-seryl-[protein] + ATP = O-phospho-L-seryl-[protein] + ADP + H(+)</text>
        <dbReference type="Rhea" id="RHEA:17989"/>
        <dbReference type="Rhea" id="RHEA-COMP:9863"/>
        <dbReference type="Rhea" id="RHEA-COMP:11604"/>
        <dbReference type="ChEBI" id="CHEBI:15378"/>
        <dbReference type="ChEBI" id="CHEBI:29999"/>
        <dbReference type="ChEBI" id="CHEBI:30616"/>
        <dbReference type="ChEBI" id="CHEBI:83421"/>
        <dbReference type="ChEBI" id="CHEBI:456216"/>
        <dbReference type="EC" id="2.7.11.1"/>
    </reaction>
</comment>
<dbReference type="InterPro" id="IPR051343">
    <property type="entry name" value="G-type_lectin_kinases/EP1-like"/>
</dbReference>
<dbReference type="PANTHER" id="PTHR47976:SF60">
    <property type="entry name" value="RECEPTOR-LIKE SERINE_THREONINE-PROTEIN KINASE"/>
    <property type="match status" value="1"/>
</dbReference>
<accession>A0A2P5DGX4</accession>
<feature type="binding site" evidence="18">
    <location>
        <position position="521"/>
    </location>
    <ligand>
        <name>ATP</name>
        <dbReference type="ChEBI" id="CHEBI:30616"/>
    </ligand>
</feature>
<keyword evidence="10 19" id="KW-1133">Transmembrane helix</keyword>
<dbReference type="OrthoDB" id="1530339at2759"/>
<dbReference type="Pfam" id="PF00069">
    <property type="entry name" value="Pkinase"/>
    <property type="match status" value="1"/>
</dbReference>